<dbReference type="EMBL" id="CAEZTM010000101">
    <property type="protein sequence ID" value="CAB4581337.1"/>
    <property type="molecule type" value="Genomic_DNA"/>
</dbReference>
<dbReference type="InterPro" id="IPR036779">
    <property type="entry name" value="LysM_dom_sf"/>
</dbReference>
<evidence type="ECO:0000313" key="3">
    <source>
        <dbReference type="EMBL" id="CAB4581337.1"/>
    </source>
</evidence>
<dbReference type="PANTHER" id="PTHR33734">
    <property type="entry name" value="LYSM DOMAIN-CONTAINING GPI-ANCHORED PROTEIN 2"/>
    <property type="match status" value="1"/>
</dbReference>
<dbReference type="Gene3D" id="3.10.350.10">
    <property type="entry name" value="LysM domain"/>
    <property type="match status" value="2"/>
</dbReference>
<dbReference type="PROSITE" id="PS51782">
    <property type="entry name" value="LYSM"/>
    <property type="match status" value="2"/>
</dbReference>
<dbReference type="InterPro" id="IPR018392">
    <property type="entry name" value="LysM"/>
</dbReference>
<dbReference type="SMART" id="SM00257">
    <property type="entry name" value="LysM"/>
    <property type="match status" value="3"/>
</dbReference>
<feature type="region of interest" description="Disordered" evidence="1">
    <location>
        <begin position="519"/>
        <end position="556"/>
    </location>
</feature>
<gene>
    <name evidence="3" type="ORF">UFOPK1684_01437</name>
</gene>
<name>A0A6J6EZ77_9ZZZZ</name>
<dbReference type="SUPFAM" id="SSF110296">
    <property type="entry name" value="Oligoxyloglucan reducing end-specific cellobiohydrolase"/>
    <property type="match status" value="1"/>
</dbReference>
<reference evidence="3" key="1">
    <citation type="submission" date="2020-05" db="EMBL/GenBank/DDBJ databases">
        <authorList>
            <person name="Chiriac C."/>
            <person name="Salcher M."/>
            <person name="Ghai R."/>
            <person name="Kavagutti S V."/>
        </authorList>
    </citation>
    <scope>NUCLEOTIDE SEQUENCE</scope>
</reference>
<evidence type="ECO:0000256" key="1">
    <source>
        <dbReference type="SAM" id="MobiDB-lite"/>
    </source>
</evidence>
<feature type="domain" description="LysM" evidence="2">
    <location>
        <begin position="443"/>
        <end position="488"/>
    </location>
</feature>
<dbReference type="AlphaFoldDB" id="A0A6J6EZ77"/>
<feature type="compositionally biased region" description="Low complexity" evidence="1">
    <location>
        <begin position="520"/>
        <end position="537"/>
    </location>
</feature>
<accession>A0A6J6EZ77</accession>
<dbReference type="PANTHER" id="PTHR33734:SF22">
    <property type="entry name" value="MEMBRANE-BOUND LYTIC MUREIN TRANSGLYCOSYLASE D"/>
    <property type="match status" value="1"/>
</dbReference>
<dbReference type="SUPFAM" id="SSF54106">
    <property type="entry name" value="LysM domain"/>
    <property type="match status" value="2"/>
</dbReference>
<evidence type="ECO:0000259" key="2">
    <source>
        <dbReference type="PROSITE" id="PS51782"/>
    </source>
</evidence>
<dbReference type="Pfam" id="PF01476">
    <property type="entry name" value="LysM"/>
    <property type="match status" value="3"/>
</dbReference>
<feature type="domain" description="LysM" evidence="2">
    <location>
        <begin position="573"/>
        <end position="617"/>
    </location>
</feature>
<proteinExistence type="predicted"/>
<sequence>MGDVNRWLKLALSSFAVAVLAIAGVIQPGIGLSHASANADPTGTVIHGARNTTIWVGADATGLLHWSENQGTSWTSSGFGLTKSGVTSVVWTGTQFLATSYFEAARSSDGKNWTRFMLPLGSAFDPGNLISDAEFFRSGSMSAEAIQSFLQERNPDCRSGFVCMKDYRETTFSRDASVLCRAYQGVENETAAQIIAKVSEACGVSAEALLVLIQKEQSLVTLTAPSTTRFQKATGYACPDTAPCDAQFFGFYNQVYNAAKQFKRYSNPPGTSRFFTWFAIGQTPQVRLHPNASCGTTPVRIRNQATAGLYYYTPYTPNQIAMVNLATAGDSCSSYGNRNFWRVYNYWFNPTKDFRTLAATRDGLTMVVDRDGTIATSRDLTNWQRLGVVPGASPANGVSEFGQSNKGNYAVLTASGKAFESADGVSWTEIAVQTTQVNQDIVTRHTVRSGETVWAIARANGVAVASVVAENSLPQSGSLIRVGQALTITKRGIVTTVNSPVILDPSIVIASGAVRPNPPAEVVDPPAVDPNAPVDPDSTPADPVEENPEVPAEPVVPLPPLEPLVVERVTNDVFYTVGRGDTMLRIAFRNRTTAAKIASDNNIRNVNRIRVGQRLKVGQTTQEMSYHRSQEGDTPERIAERRSVALPTILGLNTSLRSGQVITPGTLVRLS</sequence>
<dbReference type="CDD" id="cd00118">
    <property type="entry name" value="LysM"/>
    <property type="match status" value="2"/>
</dbReference>
<organism evidence="3">
    <name type="scientific">freshwater metagenome</name>
    <dbReference type="NCBI Taxonomy" id="449393"/>
    <lineage>
        <taxon>unclassified sequences</taxon>
        <taxon>metagenomes</taxon>
        <taxon>ecological metagenomes</taxon>
    </lineage>
</organism>
<protein>
    <submittedName>
        <fullName evidence="3">Unannotated protein</fullName>
    </submittedName>
</protein>